<feature type="domain" description="FAD/NAD(P)-binding" evidence="4">
    <location>
        <begin position="3"/>
        <end position="402"/>
    </location>
</feature>
<dbReference type="PANTHER" id="PTHR43429">
    <property type="entry name" value="PYRIDINE NUCLEOTIDE-DISULFIDE OXIDOREDUCTASE DOMAIN-CONTAINING"/>
    <property type="match status" value="1"/>
</dbReference>
<dbReference type="EMBL" id="JAOPGA020000144">
    <property type="protein sequence ID" value="KAL0477158.1"/>
    <property type="molecule type" value="Genomic_DNA"/>
</dbReference>
<sequence>MTDFVIIGGGYAGLSCAQELRRLDDSANITIISREDYCSRPNLFFRFKFLTWKDDFIDYHAGLKIRGENSYIEKHKLNLLENTTVISLDTTNKSIQCKSLIDDAVVNLRYDKLCIATGGVPKQISYPTLTTSHEADPLITSMETDAKYIDNIRNNFVVRNVDEVRLLHEKMRLIYTEKCNATHTSPAINIDSNDMQTDILVLGSGALALDVVGHIMDGYTDLNFTQAQHAEKQDWIPERRECLPRVTILSRSDVIALPLLQDEHACQMLTDRISGERFPHLNIVRGDVIESILTCSDGSVYGVKLTSGRTLYCRVLVQAVGVQSRTEMAQLCNLNVGKKGGILVDEYFRVKSINENSTCEHVYAAGDCAEISSESFVGGLQYLKESQHDASVAWKNWTSAREQAIECARCMTKNSQSGMLWFNQTSRLFGLYAACLGVYSQIANANIKVKKSDDRFHKFVGIVQNDVVLLIGALVIGPDVSDYKMGANTLTLLKSNTPIPCDLFNSIDTWTLAQWTSVNKIVKEVNDGKIEWSKQIVDKIFVEEQTEAPKKKFVNPLLRKKK</sequence>
<comment type="caution">
    <text evidence="5">The sequence shown here is derived from an EMBL/GenBank/DDBJ whole genome shotgun (WGS) entry which is preliminary data.</text>
</comment>
<organism evidence="5 6">
    <name type="scientific">Acrasis kona</name>
    <dbReference type="NCBI Taxonomy" id="1008807"/>
    <lineage>
        <taxon>Eukaryota</taxon>
        <taxon>Discoba</taxon>
        <taxon>Heterolobosea</taxon>
        <taxon>Tetramitia</taxon>
        <taxon>Eutetramitia</taxon>
        <taxon>Acrasidae</taxon>
        <taxon>Acrasis</taxon>
    </lineage>
</organism>
<reference evidence="5 6" key="1">
    <citation type="submission" date="2024-03" db="EMBL/GenBank/DDBJ databases">
        <title>The Acrasis kona genome and developmental transcriptomes reveal deep origins of eukaryotic multicellular pathways.</title>
        <authorList>
            <person name="Sheikh S."/>
            <person name="Fu C.-J."/>
            <person name="Brown M.W."/>
            <person name="Baldauf S.L."/>
        </authorList>
    </citation>
    <scope>NUCLEOTIDE SEQUENCE [LARGE SCALE GENOMIC DNA]</scope>
    <source>
        <strain evidence="5 6">ATCC MYA-3509</strain>
    </source>
</reference>
<dbReference type="PRINTS" id="PR00368">
    <property type="entry name" value="FADPNR"/>
</dbReference>
<dbReference type="SUPFAM" id="SSF51905">
    <property type="entry name" value="FAD/NAD(P)-binding domain"/>
    <property type="match status" value="2"/>
</dbReference>
<dbReference type="InterPro" id="IPR023753">
    <property type="entry name" value="FAD/NAD-binding_dom"/>
</dbReference>
<dbReference type="GO" id="GO:0016491">
    <property type="term" value="F:oxidoreductase activity"/>
    <property type="evidence" value="ECO:0007669"/>
    <property type="project" value="InterPro"/>
</dbReference>
<dbReference type="PANTHER" id="PTHR43429:SF3">
    <property type="entry name" value="NITRITE REDUCTASE [NAD(P)H]"/>
    <property type="match status" value="1"/>
</dbReference>
<evidence type="ECO:0000256" key="1">
    <source>
        <dbReference type="ARBA" id="ARBA00001974"/>
    </source>
</evidence>
<protein>
    <recommendedName>
        <fullName evidence="4">FAD/NAD(P)-binding domain-containing protein</fullName>
    </recommendedName>
</protein>
<dbReference type="PRINTS" id="PR00411">
    <property type="entry name" value="PNDRDTASEI"/>
</dbReference>
<keyword evidence="3" id="KW-0274">FAD</keyword>
<keyword evidence="6" id="KW-1185">Reference proteome</keyword>
<evidence type="ECO:0000259" key="4">
    <source>
        <dbReference type="Pfam" id="PF07992"/>
    </source>
</evidence>
<accession>A0AAW2YJI5</accession>
<evidence type="ECO:0000313" key="6">
    <source>
        <dbReference type="Proteomes" id="UP001431209"/>
    </source>
</evidence>
<dbReference type="Pfam" id="PF07992">
    <property type="entry name" value="Pyr_redox_2"/>
    <property type="match status" value="1"/>
</dbReference>
<dbReference type="Gene3D" id="3.50.50.60">
    <property type="entry name" value="FAD/NAD(P)-binding domain"/>
    <property type="match status" value="2"/>
</dbReference>
<proteinExistence type="predicted"/>
<dbReference type="Proteomes" id="UP001431209">
    <property type="component" value="Unassembled WGS sequence"/>
</dbReference>
<evidence type="ECO:0000313" key="5">
    <source>
        <dbReference type="EMBL" id="KAL0477158.1"/>
    </source>
</evidence>
<evidence type="ECO:0000256" key="2">
    <source>
        <dbReference type="ARBA" id="ARBA00022630"/>
    </source>
</evidence>
<evidence type="ECO:0000256" key="3">
    <source>
        <dbReference type="ARBA" id="ARBA00022827"/>
    </source>
</evidence>
<dbReference type="InterPro" id="IPR050260">
    <property type="entry name" value="FAD-bd_OxRdtase"/>
</dbReference>
<comment type="cofactor">
    <cofactor evidence="1">
        <name>FAD</name>
        <dbReference type="ChEBI" id="CHEBI:57692"/>
    </cofactor>
</comment>
<keyword evidence="2" id="KW-0285">Flavoprotein</keyword>
<dbReference type="AlphaFoldDB" id="A0AAW2YJI5"/>
<dbReference type="InterPro" id="IPR036188">
    <property type="entry name" value="FAD/NAD-bd_sf"/>
</dbReference>
<gene>
    <name evidence="5" type="ORF">AKO1_005925</name>
</gene>
<name>A0AAW2YJI5_9EUKA</name>